<evidence type="ECO:0000256" key="4">
    <source>
        <dbReference type="PROSITE-ProRule" id="PRU00176"/>
    </source>
</evidence>
<sequence>MGDEDRTLWVGNLSENVDEDLLYELFLQAGPLQTVTVKKPANGQNPFGFVTYQHEESVAYAIVLFEGTTLFGRVLNMRERSANPDGKYKRLMADYLRDRERSHREDRRVSHPPRDFDRPRYHDSPRPDNFSRQPYDFDARQDRDYRGQDRYDDRKRHKRFRN</sequence>
<evidence type="ECO:0000256" key="5">
    <source>
        <dbReference type="SAM" id="MobiDB-lite"/>
    </source>
</evidence>
<dbReference type="KEGG" id="goe:100907905"/>
<keyword evidence="3" id="KW-0539">Nucleus</keyword>
<organism evidence="7 8">
    <name type="scientific">Galendromus occidentalis</name>
    <name type="common">western predatory mite</name>
    <dbReference type="NCBI Taxonomy" id="34638"/>
    <lineage>
        <taxon>Eukaryota</taxon>
        <taxon>Metazoa</taxon>
        <taxon>Ecdysozoa</taxon>
        <taxon>Arthropoda</taxon>
        <taxon>Chelicerata</taxon>
        <taxon>Arachnida</taxon>
        <taxon>Acari</taxon>
        <taxon>Parasitiformes</taxon>
        <taxon>Mesostigmata</taxon>
        <taxon>Gamasina</taxon>
        <taxon>Phytoseioidea</taxon>
        <taxon>Phytoseiidae</taxon>
        <taxon>Typhlodrominae</taxon>
        <taxon>Galendromus</taxon>
    </lineage>
</organism>
<comment type="subcellular location">
    <subcellularLocation>
        <location evidence="1">Nucleus</location>
        <location evidence="1">Nucleoplasm</location>
    </subcellularLocation>
</comment>
<dbReference type="GO" id="GO:0003727">
    <property type="term" value="F:single-stranded RNA binding"/>
    <property type="evidence" value="ECO:0007669"/>
    <property type="project" value="TreeGrafter"/>
</dbReference>
<evidence type="ECO:0000256" key="3">
    <source>
        <dbReference type="ARBA" id="ARBA00023242"/>
    </source>
</evidence>
<dbReference type="Pfam" id="PF00076">
    <property type="entry name" value="RRM_1"/>
    <property type="match status" value="1"/>
</dbReference>
<evidence type="ECO:0000259" key="6">
    <source>
        <dbReference type="PROSITE" id="PS50102"/>
    </source>
</evidence>
<feature type="compositionally biased region" description="Basic and acidic residues" evidence="5">
    <location>
        <begin position="99"/>
        <end position="126"/>
    </location>
</feature>
<dbReference type="InterPro" id="IPR000504">
    <property type="entry name" value="RRM_dom"/>
</dbReference>
<dbReference type="PANTHER" id="PTHR13798:SF11">
    <property type="entry name" value="RNA-BINDING PROTEIN 7-RELATED"/>
    <property type="match status" value="1"/>
</dbReference>
<feature type="region of interest" description="Disordered" evidence="5">
    <location>
        <begin position="99"/>
        <end position="162"/>
    </location>
</feature>
<name>A0AAJ6QY72_9ACAR</name>
<keyword evidence="7" id="KW-1185">Reference proteome</keyword>
<dbReference type="PANTHER" id="PTHR13798">
    <property type="entry name" value="RNA BINDING MOTIF RBM PROTEIN -RELATED"/>
    <property type="match status" value="1"/>
</dbReference>
<evidence type="ECO:0000256" key="1">
    <source>
        <dbReference type="ARBA" id="ARBA00004642"/>
    </source>
</evidence>
<protein>
    <submittedName>
        <fullName evidence="8">Uncharacterized RNA-binding protein C25G10.01</fullName>
    </submittedName>
</protein>
<evidence type="ECO:0000256" key="2">
    <source>
        <dbReference type="ARBA" id="ARBA00022884"/>
    </source>
</evidence>
<gene>
    <name evidence="8" type="primary">LOC100907905</name>
</gene>
<dbReference type="PROSITE" id="PS50102">
    <property type="entry name" value="RRM"/>
    <property type="match status" value="1"/>
</dbReference>
<dbReference type="SUPFAM" id="SSF54928">
    <property type="entry name" value="RNA-binding domain, RBD"/>
    <property type="match status" value="1"/>
</dbReference>
<dbReference type="RefSeq" id="XP_003747900.1">
    <property type="nucleotide sequence ID" value="XM_003747852.2"/>
</dbReference>
<dbReference type="InterPro" id="IPR035979">
    <property type="entry name" value="RBD_domain_sf"/>
</dbReference>
<keyword evidence="2 4" id="KW-0694">RNA-binding</keyword>
<dbReference type="GeneID" id="100907905"/>
<dbReference type="Proteomes" id="UP000694867">
    <property type="component" value="Unplaced"/>
</dbReference>
<dbReference type="Gene3D" id="3.30.70.330">
    <property type="match status" value="1"/>
</dbReference>
<dbReference type="InterPro" id="IPR012677">
    <property type="entry name" value="Nucleotide-bd_a/b_plait_sf"/>
</dbReference>
<reference evidence="8" key="1">
    <citation type="submission" date="2025-08" db="UniProtKB">
        <authorList>
            <consortium name="RefSeq"/>
        </authorList>
    </citation>
    <scope>IDENTIFICATION</scope>
</reference>
<dbReference type="AlphaFoldDB" id="A0AAJ6QY72"/>
<dbReference type="SMART" id="SM00360">
    <property type="entry name" value="RRM"/>
    <property type="match status" value="1"/>
</dbReference>
<dbReference type="InterPro" id="IPR052285">
    <property type="entry name" value="NEXT_complex_subunit"/>
</dbReference>
<evidence type="ECO:0000313" key="7">
    <source>
        <dbReference type="Proteomes" id="UP000694867"/>
    </source>
</evidence>
<evidence type="ECO:0000313" key="8">
    <source>
        <dbReference type="RefSeq" id="XP_003747900.1"/>
    </source>
</evidence>
<feature type="compositionally biased region" description="Basic and acidic residues" evidence="5">
    <location>
        <begin position="135"/>
        <end position="154"/>
    </location>
</feature>
<proteinExistence type="predicted"/>
<feature type="domain" description="RRM" evidence="6">
    <location>
        <begin position="6"/>
        <end position="82"/>
    </location>
</feature>
<accession>A0AAJ6QY72</accession>
<dbReference type="GO" id="GO:0005654">
    <property type="term" value="C:nucleoplasm"/>
    <property type="evidence" value="ECO:0007669"/>
    <property type="project" value="UniProtKB-SubCell"/>
</dbReference>
<dbReference type="GO" id="GO:0000381">
    <property type="term" value="P:regulation of alternative mRNA splicing, via spliceosome"/>
    <property type="evidence" value="ECO:0007669"/>
    <property type="project" value="TreeGrafter"/>
</dbReference>